<keyword evidence="3" id="KW-1185">Reference proteome</keyword>
<proteinExistence type="predicted"/>
<evidence type="ECO:0000313" key="2">
    <source>
        <dbReference type="EMBL" id="WEX90987.1"/>
    </source>
</evidence>
<dbReference type="Proteomes" id="UP001229355">
    <property type="component" value="Chromosome 2"/>
</dbReference>
<dbReference type="Pfam" id="PF12281">
    <property type="entry name" value="NTP_transf_8"/>
    <property type="match status" value="1"/>
</dbReference>
<gene>
    <name evidence="2" type="ORF">PZN02_004576</name>
</gene>
<protein>
    <submittedName>
        <fullName evidence="2">GSU2403 family nucleotidyltransferase fold protein</fullName>
    </submittedName>
</protein>
<evidence type="ECO:0000313" key="3">
    <source>
        <dbReference type="Proteomes" id="UP001229355"/>
    </source>
</evidence>
<dbReference type="RefSeq" id="WP_280662950.1">
    <property type="nucleotide sequence ID" value="NZ_CP120374.1"/>
</dbReference>
<reference evidence="2 3" key="1">
    <citation type="submission" date="2023-03" db="EMBL/GenBank/DDBJ databases">
        <authorList>
            <person name="Kaur S."/>
            <person name="Espinosa-Saiz D."/>
            <person name="Velazquez E."/>
            <person name="Menendez E."/>
            <person name="diCenzo G.C."/>
        </authorList>
    </citation>
    <scope>NUCLEOTIDE SEQUENCE [LARGE SCALE GENOMIC DNA]</scope>
    <source>
        <strain evidence="2 3">LMG 24692</strain>
    </source>
</reference>
<dbReference type="PIRSF" id="PIRSF031854">
    <property type="entry name" value="UCP031854"/>
    <property type="match status" value="1"/>
</dbReference>
<accession>A0ABY8DLX4</accession>
<feature type="domain" description="Nucleotidyltransferase-like" evidence="1">
    <location>
        <begin position="105"/>
        <end position="317"/>
    </location>
</feature>
<dbReference type="InterPro" id="IPR022550">
    <property type="entry name" value="NTP_transf_8"/>
</dbReference>
<organism evidence="2 3">
    <name type="scientific">Sinorhizobium garamanticum</name>
    <dbReference type="NCBI Taxonomy" id="680247"/>
    <lineage>
        <taxon>Bacteria</taxon>
        <taxon>Pseudomonadati</taxon>
        <taxon>Pseudomonadota</taxon>
        <taxon>Alphaproteobacteria</taxon>
        <taxon>Hyphomicrobiales</taxon>
        <taxon>Rhizobiaceae</taxon>
        <taxon>Sinorhizobium/Ensifer group</taxon>
        <taxon>Sinorhizobium</taxon>
    </lineage>
</organism>
<dbReference type="EMBL" id="CP120374">
    <property type="protein sequence ID" value="WEX90987.1"/>
    <property type="molecule type" value="Genomic_DNA"/>
</dbReference>
<sequence length="372" mass="41918">MQQIPHTYQTLYSELAQRSLDGSFASEFNVDGRFIAAEVKGRRYWYFDLPDGQGGKKRTYVGPVDDPEITKRVETFKDLKADIRERRKLVSTLVREAYLPRPERQTGDIVQALAEAGFFRLRGVLIGTVAYQCYPAVLGVRLPGTAMITADADFAQFHSISVAVDDQIPSVLETLRKVDPTFREIPHQADGRFTTQYASRSGYKVEFLTPNRGSEDYGGRPTPMPALGGAAAQPLRFLDFLIYQPIRAVLLHGPGVLVNVPAPERYAIHKLIVASRRRMDDDGTAKSRKDRAQAATVMEAMIEQRQTEDLADAFMEAYDRGPAWKEAIRKSMDQIEEGLRQRIRSALSEGIRKLERNPGKYDVEERPAVPPR</sequence>
<dbReference type="InterPro" id="IPR058575">
    <property type="entry name" value="NTP_transf_8_dom"/>
</dbReference>
<name>A0ABY8DLX4_9HYPH</name>
<evidence type="ECO:0000259" key="1">
    <source>
        <dbReference type="Pfam" id="PF12281"/>
    </source>
</evidence>